<keyword evidence="7" id="KW-0012">Acyltransferase</keyword>
<dbReference type="PANTHER" id="PTHR31650">
    <property type="entry name" value="O-ACYLTRANSFERASE (WSD1-LIKE) FAMILY PROTEIN"/>
    <property type="match status" value="1"/>
</dbReference>
<dbReference type="InterPro" id="IPR004255">
    <property type="entry name" value="O-acyltransferase_WSD1_N"/>
</dbReference>
<evidence type="ECO:0000259" key="11">
    <source>
        <dbReference type="Pfam" id="PF06974"/>
    </source>
</evidence>
<dbReference type="EMBL" id="PQGG01000026">
    <property type="protein sequence ID" value="POP52694.1"/>
    <property type="molecule type" value="Genomic_DNA"/>
</dbReference>
<evidence type="ECO:0000256" key="2">
    <source>
        <dbReference type="ARBA" id="ARBA00005189"/>
    </source>
</evidence>
<dbReference type="GO" id="GO:0019432">
    <property type="term" value="P:triglyceride biosynthetic process"/>
    <property type="evidence" value="ECO:0007669"/>
    <property type="project" value="UniProtKB-UniPathway"/>
</dbReference>
<feature type="compositionally biased region" description="Polar residues" evidence="9">
    <location>
        <begin position="1"/>
        <end position="18"/>
    </location>
</feature>
<feature type="region of interest" description="Disordered" evidence="9">
    <location>
        <begin position="1"/>
        <end position="42"/>
    </location>
</feature>
<gene>
    <name evidence="12" type="ORF">C0068_10835</name>
</gene>
<comment type="similarity">
    <text evidence="3">Belongs to the long-chain O-acyltransferase family.</text>
</comment>
<dbReference type="AlphaFoldDB" id="A0A2S4HFC6"/>
<dbReference type="Pfam" id="PF03007">
    <property type="entry name" value="WS_DGAT_cat"/>
    <property type="match status" value="1"/>
</dbReference>
<dbReference type="UniPathway" id="UPA00282"/>
<dbReference type="PANTHER" id="PTHR31650:SF1">
    <property type="entry name" value="WAX ESTER SYNTHASE_DIACYLGLYCEROL ACYLTRANSFERASE 4-RELATED"/>
    <property type="match status" value="1"/>
</dbReference>
<comment type="pathway">
    <text evidence="2">Lipid metabolism.</text>
</comment>
<proteinExistence type="inferred from homology"/>
<organism evidence="12 13">
    <name type="scientific">Zhongshania marina</name>
    <dbReference type="NCBI Taxonomy" id="2304603"/>
    <lineage>
        <taxon>Bacteria</taxon>
        <taxon>Pseudomonadati</taxon>
        <taxon>Pseudomonadota</taxon>
        <taxon>Gammaproteobacteria</taxon>
        <taxon>Cellvibrionales</taxon>
        <taxon>Spongiibacteraceae</taxon>
        <taxon>Zhongshania</taxon>
    </lineage>
</organism>
<evidence type="ECO:0000256" key="8">
    <source>
        <dbReference type="ARBA" id="ARBA00048109"/>
    </source>
</evidence>
<dbReference type="GO" id="GO:0004144">
    <property type="term" value="F:diacylglycerol O-acyltransferase activity"/>
    <property type="evidence" value="ECO:0007669"/>
    <property type="project" value="UniProtKB-EC"/>
</dbReference>
<dbReference type="Proteomes" id="UP000237222">
    <property type="component" value="Unassembled WGS sequence"/>
</dbReference>
<evidence type="ECO:0000259" key="10">
    <source>
        <dbReference type="Pfam" id="PF03007"/>
    </source>
</evidence>
<dbReference type="RefSeq" id="WP_103684512.1">
    <property type="nucleotide sequence ID" value="NZ_PQGG01000026.1"/>
</dbReference>
<evidence type="ECO:0000256" key="7">
    <source>
        <dbReference type="ARBA" id="ARBA00023315"/>
    </source>
</evidence>
<dbReference type="GO" id="GO:0051701">
    <property type="term" value="P:biological process involved in interaction with host"/>
    <property type="evidence" value="ECO:0007669"/>
    <property type="project" value="TreeGrafter"/>
</dbReference>
<keyword evidence="5" id="KW-0808">Transferase</keyword>
<dbReference type="EC" id="2.3.1.20" evidence="4"/>
<dbReference type="GO" id="GO:0005886">
    <property type="term" value="C:plasma membrane"/>
    <property type="evidence" value="ECO:0007669"/>
    <property type="project" value="TreeGrafter"/>
</dbReference>
<dbReference type="GO" id="GO:0006071">
    <property type="term" value="P:glycerol metabolic process"/>
    <property type="evidence" value="ECO:0007669"/>
    <property type="project" value="UniProtKB-KW"/>
</dbReference>
<comment type="caution">
    <text evidence="12">The sequence shown here is derived from an EMBL/GenBank/DDBJ whole genome shotgun (WGS) entry which is preliminary data.</text>
</comment>
<reference evidence="12" key="1">
    <citation type="submission" date="2018-01" db="EMBL/GenBank/DDBJ databases">
        <authorList>
            <person name="Yu X.-D."/>
        </authorList>
    </citation>
    <scope>NUCLEOTIDE SEQUENCE</scope>
    <source>
        <strain evidence="12">ZX-21</strain>
    </source>
</reference>
<accession>A0A2S4HFC6</accession>
<feature type="domain" description="O-acyltransferase WSD1 C-terminal" evidence="11">
    <location>
        <begin position="378"/>
        <end position="517"/>
    </location>
</feature>
<evidence type="ECO:0000256" key="4">
    <source>
        <dbReference type="ARBA" id="ARBA00013244"/>
    </source>
</evidence>
<feature type="domain" description="O-acyltransferase WSD1-like N-terminal" evidence="10">
    <location>
        <begin position="80"/>
        <end position="339"/>
    </location>
</feature>
<dbReference type="GO" id="GO:0071731">
    <property type="term" value="P:response to nitric oxide"/>
    <property type="evidence" value="ECO:0007669"/>
    <property type="project" value="TreeGrafter"/>
</dbReference>
<dbReference type="Pfam" id="PF06974">
    <property type="entry name" value="WS_DGAT_C"/>
    <property type="match status" value="1"/>
</dbReference>
<sequence length="524" mass="57891">MPQSVNPDLTHMSSTTVVRNDEKSSDVIASQSSAAEKKSLKKTSVKKVPAVQEKSTVSAERLAKLRAWGGGKIMSASEAIMWRMEVLPKTRSTGTSLHILEGTPDWSRFMATMEWMVAVVPRLRQKVFETGVIGQLPSWVDDESFSLHYHVRRVSLPGEGAHSELMSFLESFSTTPCDRSRSPWEIVLIEGLENKRSAFAMKIHHSMTDGAGLIQLFDALLARTADEQLSPVAKWEAKKPLWRRQVGGRLLTDFRQFSTLASSAGRQAYKWISDRETEFSRMALDYSRSIMALTQAQSGGGSPLFRKRSLATRIEIFELPFPALKAAAKNAGASFNDVYLAGIIGGFRRYHEAYDISLDAVPLSFPVSVRKPGDPEGGNRFSGVSYRAPVYSDLNTQLKKVGDFVSQVRQEPAIDFFNQLMPGMLAMPNSVIAALMSLVTSRMDAQASNIPGMRETVYLSGCKVLAHYAIPPRPGCAVMYAMITHDDKACIALNIDPAAIVEPQLLIDSVTAEFNEIINQFSNK</sequence>
<dbReference type="GO" id="GO:0001666">
    <property type="term" value="P:response to hypoxia"/>
    <property type="evidence" value="ECO:0007669"/>
    <property type="project" value="TreeGrafter"/>
</dbReference>
<dbReference type="Gene3D" id="3.30.559.10">
    <property type="entry name" value="Chloramphenicol acetyltransferase-like domain"/>
    <property type="match status" value="1"/>
</dbReference>
<keyword evidence="6" id="KW-0319">Glycerol metabolism</keyword>
<comment type="pathway">
    <text evidence="1">Glycerolipid metabolism; triacylglycerol biosynthesis.</text>
</comment>
<dbReference type="SUPFAM" id="SSF52777">
    <property type="entry name" value="CoA-dependent acyltransferases"/>
    <property type="match status" value="1"/>
</dbReference>
<dbReference type="OrthoDB" id="9810950at2"/>
<dbReference type="InterPro" id="IPR023213">
    <property type="entry name" value="CAT-like_dom_sf"/>
</dbReference>
<evidence type="ECO:0000256" key="1">
    <source>
        <dbReference type="ARBA" id="ARBA00004771"/>
    </source>
</evidence>
<name>A0A2S4HFC6_9GAMM</name>
<dbReference type="InterPro" id="IPR045034">
    <property type="entry name" value="O-acyltransferase_WSD1-like"/>
</dbReference>
<comment type="catalytic activity">
    <reaction evidence="8">
        <text>an acyl-CoA + a 1,2-diacyl-sn-glycerol = a triacyl-sn-glycerol + CoA</text>
        <dbReference type="Rhea" id="RHEA:10868"/>
        <dbReference type="ChEBI" id="CHEBI:17815"/>
        <dbReference type="ChEBI" id="CHEBI:57287"/>
        <dbReference type="ChEBI" id="CHEBI:58342"/>
        <dbReference type="ChEBI" id="CHEBI:64615"/>
        <dbReference type="EC" id="2.3.1.20"/>
    </reaction>
</comment>
<evidence type="ECO:0000313" key="13">
    <source>
        <dbReference type="Proteomes" id="UP000237222"/>
    </source>
</evidence>
<protein>
    <recommendedName>
        <fullName evidence="4">diacylglycerol O-acyltransferase</fullName>
        <ecNumber evidence="4">2.3.1.20</ecNumber>
    </recommendedName>
</protein>
<evidence type="ECO:0000256" key="9">
    <source>
        <dbReference type="SAM" id="MobiDB-lite"/>
    </source>
</evidence>
<evidence type="ECO:0000313" key="12">
    <source>
        <dbReference type="EMBL" id="POP52694.1"/>
    </source>
</evidence>
<evidence type="ECO:0000256" key="6">
    <source>
        <dbReference type="ARBA" id="ARBA00022798"/>
    </source>
</evidence>
<evidence type="ECO:0000256" key="5">
    <source>
        <dbReference type="ARBA" id="ARBA00022679"/>
    </source>
</evidence>
<evidence type="ECO:0000256" key="3">
    <source>
        <dbReference type="ARBA" id="ARBA00009587"/>
    </source>
</evidence>
<dbReference type="InterPro" id="IPR009721">
    <property type="entry name" value="O-acyltransferase_WSD1_C"/>
</dbReference>